<sequence>MNDISNNIKKVLMVFIIFFIVTISYITYFEMVTGPKIVNNTDNKRLWAKRNEVLRGTIYDRNKKPLTTSERVNTLTQKRSYTGGALFSHVLGYVNPTYGITGLEAKYDQYLMGAKDESLKQFLNDVIKNKGNVQAEDKKGDDLITTLDYNVQKEAFDALGDNRGAVVALDPKSGEILAMVSKPSFDPNDDQLKANWNSLRSDPNIPLLNRAVSGLYPPGSTFKTITAISALENISGIQNRTFNDNGVLVFNSKQSLRNFEGESFGNIGFKDAYVHSSNVVFGTLGMELGNDKLRKTAEDFYFNKNIPCDGIVIDKSKFPTLKSYEVGNKAQSAIGQASDLATPMQMALVSATIANDGVMMKPHLVKQILASDGSVVEDIQGESNGNIISSDIAATMRSFMKNVVAEGTGSNAAIEGVDVCGKTGTADHQENGKDAKPHSWFIGFAPYNNPKVAVAVIVEDGGQGGVAAAKIASQVMGTALNK</sequence>
<reference evidence="4 5" key="1">
    <citation type="submission" date="2024-11" db="EMBL/GenBank/DDBJ databases">
        <authorList>
            <person name="Heng Y.C."/>
            <person name="Lim A.C.H."/>
            <person name="Lee J.K.Y."/>
            <person name="Kittelmann S."/>
        </authorList>
    </citation>
    <scope>NUCLEOTIDE SEQUENCE [LARGE SCALE GENOMIC DNA]</scope>
    <source>
        <strain evidence="4 5">WILCCON 0114</strain>
    </source>
</reference>
<feature type="domain" description="Penicillin binding protein A dimerisation" evidence="3">
    <location>
        <begin position="55"/>
        <end position="130"/>
    </location>
</feature>
<dbReference type="Pfam" id="PF21922">
    <property type="entry name" value="PBP_dimer_2"/>
    <property type="match status" value="1"/>
</dbReference>
<feature type="domain" description="Penicillin-binding protein transpeptidase" evidence="2">
    <location>
        <begin position="164"/>
        <end position="476"/>
    </location>
</feature>
<keyword evidence="5" id="KW-1185">Reference proteome</keyword>
<evidence type="ECO:0000313" key="5">
    <source>
        <dbReference type="Proteomes" id="UP001623592"/>
    </source>
</evidence>
<evidence type="ECO:0000259" key="2">
    <source>
        <dbReference type="Pfam" id="PF00905"/>
    </source>
</evidence>
<keyword evidence="1" id="KW-0472">Membrane</keyword>
<dbReference type="RefSeq" id="WP_406785732.1">
    <property type="nucleotide sequence ID" value="NZ_JBJIAA010000001.1"/>
</dbReference>
<dbReference type="EMBL" id="JBJIAA010000001">
    <property type="protein sequence ID" value="MFL0249057.1"/>
    <property type="molecule type" value="Genomic_DNA"/>
</dbReference>
<dbReference type="Pfam" id="PF00905">
    <property type="entry name" value="Transpeptidase"/>
    <property type="match status" value="1"/>
</dbReference>
<evidence type="ECO:0000313" key="4">
    <source>
        <dbReference type="EMBL" id="MFL0249057.1"/>
    </source>
</evidence>
<dbReference type="InterPro" id="IPR001460">
    <property type="entry name" value="PCN-bd_Tpept"/>
</dbReference>
<dbReference type="InterPro" id="IPR054120">
    <property type="entry name" value="PBPA_dimer"/>
</dbReference>
<keyword evidence="1" id="KW-0812">Transmembrane</keyword>
<keyword evidence="1" id="KW-1133">Transmembrane helix</keyword>
<dbReference type="Gene3D" id="3.90.1310.10">
    <property type="entry name" value="Penicillin-binding protein 2a (Domain 2)"/>
    <property type="match status" value="1"/>
</dbReference>
<feature type="transmembrane region" description="Helical" evidence="1">
    <location>
        <begin position="12"/>
        <end position="29"/>
    </location>
</feature>
<evidence type="ECO:0000259" key="3">
    <source>
        <dbReference type="Pfam" id="PF21922"/>
    </source>
</evidence>
<comment type="caution">
    <text evidence="4">The sequence shown here is derived from an EMBL/GenBank/DDBJ whole genome shotgun (WGS) entry which is preliminary data.</text>
</comment>
<dbReference type="Proteomes" id="UP001623592">
    <property type="component" value="Unassembled WGS sequence"/>
</dbReference>
<accession>A0ABW8T9L5</accession>
<dbReference type="InterPro" id="IPR050515">
    <property type="entry name" value="Beta-lactam/transpept"/>
</dbReference>
<protein>
    <submittedName>
        <fullName evidence="4">Peptidoglycan D,D-transpeptidase FtsI family protein</fullName>
    </submittedName>
</protein>
<name>A0ABW8T9L5_9CLOT</name>
<organism evidence="4 5">
    <name type="scientific">Clostridium neuense</name>
    <dbReference type="NCBI Taxonomy" id="1728934"/>
    <lineage>
        <taxon>Bacteria</taxon>
        <taxon>Bacillati</taxon>
        <taxon>Bacillota</taxon>
        <taxon>Clostridia</taxon>
        <taxon>Eubacteriales</taxon>
        <taxon>Clostridiaceae</taxon>
        <taxon>Clostridium</taxon>
    </lineage>
</organism>
<dbReference type="PANTHER" id="PTHR30627:SF24">
    <property type="entry name" value="PENICILLIN-BINDING PROTEIN 4B"/>
    <property type="match status" value="1"/>
</dbReference>
<evidence type="ECO:0000256" key="1">
    <source>
        <dbReference type="SAM" id="Phobius"/>
    </source>
</evidence>
<dbReference type="SUPFAM" id="SSF56601">
    <property type="entry name" value="beta-lactamase/transpeptidase-like"/>
    <property type="match status" value="1"/>
</dbReference>
<dbReference type="InterPro" id="IPR012338">
    <property type="entry name" value="Beta-lactam/transpept-like"/>
</dbReference>
<dbReference type="PANTHER" id="PTHR30627">
    <property type="entry name" value="PEPTIDOGLYCAN D,D-TRANSPEPTIDASE"/>
    <property type="match status" value="1"/>
</dbReference>
<gene>
    <name evidence="4" type="ORF">ACJDT4_01370</name>
</gene>
<dbReference type="Gene3D" id="3.40.710.10">
    <property type="entry name" value="DD-peptidase/beta-lactamase superfamily"/>
    <property type="match status" value="1"/>
</dbReference>
<proteinExistence type="predicted"/>